<gene>
    <name evidence="1" type="ORF">RHD99_05530</name>
</gene>
<sequence length="132" mass="14879">MKRLLIACIVIGLTGCADRPFVPTSTIYNHSFTKQTDDSTHIRVHRIKQLTGSGLGEDCPLVLKVDDIEVAGLQQNQYIDFYLTRGEHDISVRFSCALTAWKKSLTLNADGKYREYQTELGTAGQYRLLQIN</sequence>
<protein>
    <recommendedName>
        <fullName evidence="3">Lipoprotein</fullName>
    </recommendedName>
</protein>
<dbReference type="RefSeq" id="WP_309877834.1">
    <property type="nucleotide sequence ID" value="NZ_CP133838.1"/>
</dbReference>
<accession>A0ABY9SEZ5</accession>
<evidence type="ECO:0000313" key="1">
    <source>
        <dbReference type="EMBL" id="WMY75420.1"/>
    </source>
</evidence>
<reference evidence="1 2" key="1">
    <citation type="submission" date="2023-09" db="EMBL/GenBank/DDBJ databases">
        <title>Buttiauxella selenatireducens sp. nov., isolated from the rhizosphere of Cardamine hupingshanesis.</title>
        <authorList>
            <person name="Zhang S."/>
            <person name="Xu Z."/>
            <person name="Wang H."/>
            <person name="Guo Y."/>
        </authorList>
    </citation>
    <scope>NUCLEOTIDE SEQUENCE [LARGE SCALE GENOMIC DNA]</scope>
    <source>
        <strain evidence="1 2">R73</strain>
    </source>
</reference>
<dbReference type="Proteomes" id="UP001246690">
    <property type="component" value="Chromosome"/>
</dbReference>
<proteinExistence type="predicted"/>
<name>A0ABY9SEZ5_9ENTR</name>
<keyword evidence="2" id="KW-1185">Reference proteome</keyword>
<dbReference type="PROSITE" id="PS51257">
    <property type="entry name" value="PROKAR_LIPOPROTEIN"/>
    <property type="match status" value="1"/>
</dbReference>
<evidence type="ECO:0008006" key="3">
    <source>
        <dbReference type="Google" id="ProtNLM"/>
    </source>
</evidence>
<dbReference type="EMBL" id="CP133838">
    <property type="protein sequence ID" value="WMY75420.1"/>
    <property type="molecule type" value="Genomic_DNA"/>
</dbReference>
<evidence type="ECO:0000313" key="2">
    <source>
        <dbReference type="Proteomes" id="UP001246690"/>
    </source>
</evidence>
<organism evidence="1 2">
    <name type="scientific">Buttiauxella selenatireducens</name>
    <dbReference type="NCBI Taxonomy" id="3073902"/>
    <lineage>
        <taxon>Bacteria</taxon>
        <taxon>Pseudomonadati</taxon>
        <taxon>Pseudomonadota</taxon>
        <taxon>Gammaproteobacteria</taxon>
        <taxon>Enterobacterales</taxon>
        <taxon>Enterobacteriaceae</taxon>
        <taxon>Buttiauxella</taxon>
    </lineage>
</organism>